<feature type="transmembrane region" description="Helical" evidence="5">
    <location>
        <begin position="43"/>
        <end position="63"/>
    </location>
</feature>
<name>A0A840GBN5_RHOTE</name>
<proteinExistence type="predicted"/>
<reference evidence="7 8" key="1">
    <citation type="submission" date="2020-08" db="EMBL/GenBank/DDBJ databases">
        <title>Genome sequencing of Purple Non-Sulfur Bacteria from various extreme environments.</title>
        <authorList>
            <person name="Mayer M."/>
        </authorList>
    </citation>
    <scope>NUCLEOTIDE SEQUENCE [LARGE SCALE GENOMIC DNA]</scope>
    <source>
        <strain evidence="7 8">2761</strain>
    </source>
</reference>
<keyword evidence="4 5" id="KW-0472">Membrane</keyword>
<evidence type="ECO:0000256" key="5">
    <source>
        <dbReference type="SAM" id="Phobius"/>
    </source>
</evidence>
<sequence>MQIAIIAAILTAIGGVAFAMQNNVPVTVNFLFWRFDSSLAMVLLLALACGALIVALLSTPATLKRQWQLAQQKRLIDDLEKASTRQVDRIATLEGHAPTE</sequence>
<dbReference type="PANTHER" id="PTHR41335:SF1">
    <property type="entry name" value="MEMBRANE PROTEIN"/>
    <property type="match status" value="1"/>
</dbReference>
<keyword evidence="3 5" id="KW-1133">Transmembrane helix</keyword>
<feature type="domain" description="Lipopolysaccharide assembly protein A" evidence="6">
    <location>
        <begin position="21"/>
        <end position="81"/>
    </location>
</feature>
<dbReference type="PANTHER" id="PTHR41335">
    <property type="entry name" value="MEMBRANE PROTEIN-RELATED"/>
    <property type="match status" value="1"/>
</dbReference>
<dbReference type="Proteomes" id="UP000587070">
    <property type="component" value="Unassembled WGS sequence"/>
</dbReference>
<evidence type="ECO:0000256" key="4">
    <source>
        <dbReference type="ARBA" id="ARBA00023136"/>
    </source>
</evidence>
<keyword evidence="8" id="KW-1185">Reference proteome</keyword>
<evidence type="ECO:0000256" key="3">
    <source>
        <dbReference type="ARBA" id="ARBA00022989"/>
    </source>
</evidence>
<dbReference type="AlphaFoldDB" id="A0A840GBN5"/>
<evidence type="ECO:0000259" key="6">
    <source>
        <dbReference type="Pfam" id="PF06305"/>
    </source>
</evidence>
<evidence type="ECO:0000256" key="1">
    <source>
        <dbReference type="ARBA" id="ARBA00022475"/>
    </source>
</evidence>
<protein>
    <submittedName>
        <fullName evidence="7">Putative integral membrane protein</fullName>
    </submittedName>
</protein>
<dbReference type="InterPro" id="IPR010445">
    <property type="entry name" value="LapA_dom"/>
</dbReference>
<organism evidence="7 8">
    <name type="scientific">Rhodocyclus tenuis</name>
    <name type="common">Rhodospirillum tenue</name>
    <dbReference type="NCBI Taxonomy" id="1066"/>
    <lineage>
        <taxon>Bacteria</taxon>
        <taxon>Pseudomonadati</taxon>
        <taxon>Pseudomonadota</taxon>
        <taxon>Betaproteobacteria</taxon>
        <taxon>Rhodocyclales</taxon>
        <taxon>Rhodocyclaceae</taxon>
        <taxon>Rhodocyclus</taxon>
    </lineage>
</organism>
<keyword evidence="2 5" id="KW-0812">Transmembrane</keyword>
<accession>A0A840GBN5</accession>
<keyword evidence="1" id="KW-1003">Cell membrane</keyword>
<gene>
    <name evidence="7" type="ORF">GGD90_002682</name>
</gene>
<dbReference type="RefSeq" id="WP_153117456.1">
    <property type="nucleotide sequence ID" value="NZ_JACIGE010000010.1"/>
</dbReference>
<evidence type="ECO:0000313" key="8">
    <source>
        <dbReference type="Proteomes" id="UP000587070"/>
    </source>
</evidence>
<dbReference type="OrthoDB" id="8565840at2"/>
<comment type="caution">
    <text evidence="7">The sequence shown here is derived from an EMBL/GenBank/DDBJ whole genome shotgun (WGS) entry which is preliminary data.</text>
</comment>
<dbReference type="Pfam" id="PF06305">
    <property type="entry name" value="LapA_dom"/>
    <property type="match status" value="1"/>
</dbReference>
<dbReference type="EMBL" id="JACIGE010000010">
    <property type="protein sequence ID" value="MBB4248290.1"/>
    <property type="molecule type" value="Genomic_DNA"/>
</dbReference>
<evidence type="ECO:0000256" key="2">
    <source>
        <dbReference type="ARBA" id="ARBA00022692"/>
    </source>
</evidence>
<dbReference type="GO" id="GO:0005886">
    <property type="term" value="C:plasma membrane"/>
    <property type="evidence" value="ECO:0007669"/>
    <property type="project" value="InterPro"/>
</dbReference>
<evidence type="ECO:0000313" key="7">
    <source>
        <dbReference type="EMBL" id="MBB4248290.1"/>
    </source>
</evidence>